<evidence type="ECO:0000256" key="1">
    <source>
        <dbReference type="ARBA" id="ARBA00043985"/>
    </source>
</evidence>
<comment type="similarity">
    <text evidence="1">Belongs to the PspA/Vipp/IM30 family.</text>
</comment>
<proteinExistence type="inferred from homology"/>
<reference evidence="3" key="1">
    <citation type="submission" date="2019-11" db="EMBL/GenBank/DDBJ databases">
        <authorList>
            <person name="Liu Y."/>
            <person name="Hou J."/>
            <person name="Li T.-Q."/>
            <person name="Guan C.-H."/>
            <person name="Wu X."/>
            <person name="Wu H.-Z."/>
            <person name="Ling F."/>
            <person name="Zhang R."/>
            <person name="Shi X.-G."/>
            <person name="Ren J.-P."/>
            <person name="Chen E.-F."/>
            <person name="Sun J.-M."/>
        </authorList>
    </citation>
    <scope>NUCLEOTIDE SEQUENCE</scope>
    <source>
        <strain evidence="3">Adult_tree_wgs_1</strain>
        <tissue evidence="3">Leaves</tissue>
    </source>
</reference>
<dbReference type="Proteomes" id="UP000626092">
    <property type="component" value="Unassembled WGS sequence"/>
</dbReference>
<comment type="caution">
    <text evidence="3">The sequence shown here is derived from an EMBL/GenBank/DDBJ whole genome shotgun (WGS) entry which is preliminary data.</text>
</comment>
<dbReference type="AlphaFoldDB" id="A0A834GFE1"/>
<dbReference type="InterPro" id="IPR007157">
    <property type="entry name" value="PspA_VIPP1"/>
</dbReference>
<protein>
    <recommendedName>
        <fullName evidence="5">Membrane-associated 30 kDa protein, chloroplastic</fullName>
    </recommendedName>
</protein>
<name>A0A834GFE1_RHOSS</name>
<sequence>MAIGSQLFTGLTLPVSPPSSSTSATALCTVERSLKTSLFNGGGAFKVSRIKLAPSNLSIRSRQRGNALVARMSLFDRFARVAKSYANALISTFEDPEKILEQTVLEMTDDLTKMRQATAQVLASQKRLENKYKAAQQASEEWYRKAQFALGKGDEDLAREALKRRKSYADNASSLKAQFEQQKIVVDNLVSNTRKLESKIQEARSKKDTLKARAQSAKTATKVNEMLGNVNTSSALSAFEKMEEKVMAMESQAEALGQLTTDDLDGKNHMNEKIVPLENGAFVMAIGGFNHVDAFALLESSSVDDDLANLKKELSGSFKKGELPAGNTAVPSGNKAFPFRDAQIENELNDLRQKSKDI</sequence>
<organism evidence="3 4">
    <name type="scientific">Rhododendron simsii</name>
    <name type="common">Sims's rhododendron</name>
    <dbReference type="NCBI Taxonomy" id="118357"/>
    <lineage>
        <taxon>Eukaryota</taxon>
        <taxon>Viridiplantae</taxon>
        <taxon>Streptophyta</taxon>
        <taxon>Embryophyta</taxon>
        <taxon>Tracheophyta</taxon>
        <taxon>Spermatophyta</taxon>
        <taxon>Magnoliopsida</taxon>
        <taxon>eudicotyledons</taxon>
        <taxon>Gunneridae</taxon>
        <taxon>Pentapetalae</taxon>
        <taxon>asterids</taxon>
        <taxon>Ericales</taxon>
        <taxon>Ericaceae</taxon>
        <taxon>Ericoideae</taxon>
        <taxon>Rhodoreae</taxon>
        <taxon>Rhododendron</taxon>
    </lineage>
</organism>
<feature type="coiled-coil region" evidence="2">
    <location>
        <begin position="186"/>
        <end position="259"/>
    </location>
</feature>
<keyword evidence="2" id="KW-0175">Coiled coil</keyword>
<dbReference type="Pfam" id="PF04012">
    <property type="entry name" value="PspA_IM30"/>
    <property type="match status" value="1"/>
</dbReference>
<evidence type="ECO:0000313" key="4">
    <source>
        <dbReference type="Proteomes" id="UP000626092"/>
    </source>
</evidence>
<dbReference type="EMBL" id="WJXA01000009">
    <property type="protein sequence ID" value="KAF7133435.1"/>
    <property type="molecule type" value="Genomic_DNA"/>
</dbReference>
<evidence type="ECO:0008006" key="5">
    <source>
        <dbReference type="Google" id="ProtNLM"/>
    </source>
</evidence>
<evidence type="ECO:0000256" key="2">
    <source>
        <dbReference type="SAM" id="Coils"/>
    </source>
</evidence>
<gene>
    <name evidence="3" type="ORF">RHSIM_Rhsim09G0012200</name>
</gene>
<dbReference type="OrthoDB" id="434485at2759"/>
<evidence type="ECO:0000313" key="3">
    <source>
        <dbReference type="EMBL" id="KAF7133435.1"/>
    </source>
</evidence>
<dbReference type="PANTHER" id="PTHR31088:SF12">
    <property type="entry name" value="MEMBRANE-ASSOCIATED PROTEIN VIPP1, CHLOROPLASTIC"/>
    <property type="match status" value="1"/>
</dbReference>
<dbReference type="PANTHER" id="PTHR31088">
    <property type="entry name" value="MEMBRANE-ASSOCIATED PROTEIN VIPP1, CHLOROPLASTIC"/>
    <property type="match status" value="1"/>
</dbReference>
<accession>A0A834GFE1</accession>
<keyword evidence="4" id="KW-1185">Reference proteome</keyword>